<dbReference type="PANTHER" id="PTHR18063">
    <property type="entry name" value="NF-E2 INDUCIBLE PROTEIN"/>
    <property type="match status" value="1"/>
</dbReference>
<feature type="compositionally biased region" description="Low complexity" evidence="3">
    <location>
        <begin position="639"/>
        <end position="652"/>
    </location>
</feature>
<feature type="region of interest" description="Disordered" evidence="3">
    <location>
        <begin position="1"/>
        <end position="99"/>
    </location>
</feature>
<feature type="compositionally biased region" description="Polar residues" evidence="3">
    <location>
        <begin position="232"/>
        <end position="241"/>
    </location>
</feature>
<feature type="compositionally biased region" description="Basic residues" evidence="3">
    <location>
        <begin position="702"/>
        <end position="720"/>
    </location>
</feature>
<organism evidence="5 6">
    <name type="scientific">Taenia crassiceps</name>
    <dbReference type="NCBI Taxonomy" id="6207"/>
    <lineage>
        <taxon>Eukaryota</taxon>
        <taxon>Metazoa</taxon>
        <taxon>Spiralia</taxon>
        <taxon>Lophotrochozoa</taxon>
        <taxon>Platyhelminthes</taxon>
        <taxon>Cestoda</taxon>
        <taxon>Eucestoda</taxon>
        <taxon>Cyclophyllidea</taxon>
        <taxon>Taeniidae</taxon>
        <taxon>Taenia</taxon>
    </lineage>
</organism>
<keyword evidence="6" id="KW-1185">Reference proteome</keyword>
<dbReference type="Pfam" id="PF04424">
    <property type="entry name" value="MINDY_DUB"/>
    <property type="match status" value="1"/>
</dbReference>
<feature type="compositionally biased region" description="Basic and acidic residues" evidence="3">
    <location>
        <begin position="1"/>
        <end position="19"/>
    </location>
</feature>
<keyword evidence="2 5" id="KW-0378">Hydrolase</keyword>
<keyword evidence="2" id="KW-0645">Protease</keyword>
<comment type="similarity">
    <text evidence="1 2">Belongs to the MINDY deubiquitinase family. FAM63 subfamily.</text>
</comment>
<evidence type="ECO:0000256" key="1">
    <source>
        <dbReference type="ARBA" id="ARBA00006616"/>
    </source>
</evidence>
<feature type="region of interest" description="Disordered" evidence="3">
    <location>
        <begin position="585"/>
        <end position="608"/>
    </location>
</feature>
<comment type="caution">
    <text evidence="5">The sequence shown here is derived from an EMBL/GenBank/DDBJ whole genome shotgun (WGS) entry which is preliminary data.</text>
</comment>
<evidence type="ECO:0000256" key="2">
    <source>
        <dbReference type="RuleBase" id="RU367139"/>
    </source>
</evidence>
<comment type="function">
    <text evidence="2">Hydrolase that can specifically remove 'Lys-48'-linked conjugated ubiquitin from proteins. Has exodeubiquitinase activity and has a preference for long polyubiquitin chains. May play a regulatory role at the level of protein turnover.</text>
</comment>
<feature type="compositionally biased region" description="Basic and acidic residues" evidence="3">
    <location>
        <begin position="32"/>
        <end position="53"/>
    </location>
</feature>
<feature type="region of interest" description="Disordered" evidence="3">
    <location>
        <begin position="128"/>
        <end position="147"/>
    </location>
</feature>
<reference evidence="5 6" key="1">
    <citation type="journal article" date="2022" name="Front. Cell. Infect. Microbiol.">
        <title>The Genomes of Two Strains of Taenia crassiceps the Animal Model for the Study of Human Cysticercosis.</title>
        <authorList>
            <person name="Bobes R.J."/>
            <person name="Estrada K."/>
            <person name="Rios-Valencia D.G."/>
            <person name="Calderon-Gallegos A."/>
            <person name="de la Torre P."/>
            <person name="Carrero J.C."/>
            <person name="Sanchez-Flores A."/>
            <person name="Laclette J.P."/>
        </authorList>
    </citation>
    <scope>NUCLEOTIDE SEQUENCE [LARGE SCALE GENOMIC DNA]</scope>
    <source>
        <strain evidence="5">WFUcys</strain>
    </source>
</reference>
<accession>A0ABR4QQA9</accession>
<keyword evidence="2" id="KW-0788">Thiol protease</keyword>
<dbReference type="PANTHER" id="PTHR18063:SF6">
    <property type="entry name" value="UBIQUITIN CARBOXYL-TERMINAL HYDROLASE"/>
    <property type="match status" value="1"/>
</dbReference>
<feature type="compositionally biased region" description="Low complexity" evidence="3">
    <location>
        <begin position="585"/>
        <end position="606"/>
    </location>
</feature>
<feature type="domain" description="MINDY deubiquitinase" evidence="4">
    <location>
        <begin position="307"/>
        <end position="558"/>
    </location>
</feature>
<dbReference type="InterPro" id="IPR007518">
    <property type="entry name" value="MINDY"/>
</dbReference>
<evidence type="ECO:0000259" key="4">
    <source>
        <dbReference type="Pfam" id="PF04424"/>
    </source>
</evidence>
<evidence type="ECO:0000256" key="3">
    <source>
        <dbReference type="SAM" id="MobiDB-lite"/>
    </source>
</evidence>
<dbReference type="EC" id="3.4.19.12" evidence="2"/>
<evidence type="ECO:0000313" key="5">
    <source>
        <dbReference type="EMBL" id="KAL5111809.1"/>
    </source>
</evidence>
<dbReference type="EMBL" id="JAKROA010000001">
    <property type="protein sequence ID" value="KAL5111809.1"/>
    <property type="molecule type" value="Genomic_DNA"/>
</dbReference>
<feature type="compositionally biased region" description="Polar residues" evidence="3">
    <location>
        <begin position="20"/>
        <end position="29"/>
    </location>
</feature>
<sequence length="734" mass="79632">MEDSCAHIEDTTTGTHKDTNFSSSCRVSSPTLHDDPTPDLLKDTPLEEPKPFSDPEIPQYSEEVAQEEVERPLPIERPLPTCEGDALENPKSDNGLSRTGLGEFESLETLKYAEEVGIQESGVEKLSLKDPGEAVQAPNADGTATSVDLNKVGSHKTLQQTEELSDEKMVLGTLADGLTEVAQAPTADSVPVLTDLDKLDLNTSTLSSVKKTELFQDLEEPEGSQPALPLPTQGTSPSRSSTCEDFKDIPSTSETFDDRPQIQSSSNASKLPAPTLSEPTSIAKPSDSPEEVFKSATSKPPAKDGSVHQVKWISFNGSKVPIITQNENGPCPMIAITNVLLLRGKLTLPADHEVVSSDLIIAALSDELLSYSTVDWDEGMRLNYEENLSSALSIFPSLQTGLDINVRFTGVSDFEYTPALTIFDLFRIPLYHGWVADPQDRDLVEALKNQTYNQVVEMIIDYKSSSDPACVEKGLLAEEFLETAASQLTMCGLCELSEHLQENQLAVLFRNNHFNTIYKKAGHIYVLVTDVGFVSEPNFVWETLNNIDGDSQFVDGEFHVCTKPTSNAVAVAAAPNATAVAPTSAIGPAASSAPSATTSAVISTPSEQNDLNHKLAVERADLELAKRLQAEEDVAYLKQSSDSASQSPSCSPSHHRQNGSGYDPAKSSSWQEAAQARSDLELARRLQAAENAAYYSQAPGSPHHRPHHSPSHSSQHRHRHQQEQASSSWKCTIS</sequence>
<dbReference type="Proteomes" id="UP001651158">
    <property type="component" value="Unassembled WGS sequence"/>
</dbReference>
<feature type="region of interest" description="Disordered" evidence="3">
    <location>
        <begin position="214"/>
        <end position="305"/>
    </location>
</feature>
<proteinExistence type="inferred from homology"/>
<dbReference type="GO" id="GO:0016787">
    <property type="term" value="F:hydrolase activity"/>
    <property type="evidence" value="ECO:0007669"/>
    <property type="project" value="UniProtKB-KW"/>
</dbReference>
<gene>
    <name evidence="5" type="ORF">TcWFU_003623</name>
</gene>
<keyword evidence="2" id="KW-0833">Ubl conjugation pathway</keyword>
<protein>
    <recommendedName>
        <fullName evidence="2">Ubiquitin carboxyl-terminal hydrolase</fullName>
        <ecNumber evidence="2">3.4.19.12</ecNumber>
    </recommendedName>
</protein>
<evidence type="ECO:0000313" key="6">
    <source>
        <dbReference type="Proteomes" id="UP001651158"/>
    </source>
</evidence>
<comment type="catalytic activity">
    <reaction evidence="2">
        <text>Thiol-dependent hydrolysis of ester, thioester, amide, peptide and isopeptide bonds formed by the C-terminal Gly of ubiquitin (a 76-residue protein attached to proteins as an intracellular targeting signal).</text>
        <dbReference type="EC" id="3.4.19.12"/>
    </reaction>
</comment>
<dbReference type="InterPro" id="IPR033979">
    <property type="entry name" value="MINDY_domain"/>
</dbReference>
<feature type="region of interest" description="Disordered" evidence="3">
    <location>
        <begin position="636"/>
        <end position="734"/>
    </location>
</feature>
<name>A0ABR4QQA9_9CEST</name>